<keyword evidence="1" id="KW-1133">Transmembrane helix</keyword>
<comment type="caution">
    <text evidence="2">The sequence shown here is derived from an EMBL/GenBank/DDBJ whole genome shotgun (WGS) entry which is preliminary data.</text>
</comment>
<gene>
    <name evidence="2" type="ORF">C5Y98_15255</name>
</gene>
<dbReference type="EMBL" id="PUIB01000017">
    <property type="protein sequence ID" value="PQO33597.1"/>
    <property type="molecule type" value="Genomic_DNA"/>
</dbReference>
<keyword evidence="1" id="KW-0812">Transmembrane</keyword>
<dbReference type="OrthoDB" id="7059209at2"/>
<keyword evidence="1" id="KW-0472">Membrane</keyword>
<proteinExistence type="predicted"/>
<accession>A0A2S8FN81</accession>
<organism evidence="2 3">
    <name type="scientific">Blastopirellula marina</name>
    <dbReference type="NCBI Taxonomy" id="124"/>
    <lineage>
        <taxon>Bacteria</taxon>
        <taxon>Pseudomonadati</taxon>
        <taxon>Planctomycetota</taxon>
        <taxon>Planctomycetia</taxon>
        <taxon>Pirellulales</taxon>
        <taxon>Pirellulaceae</taxon>
        <taxon>Blastopirellula</taxon>
    </lineage>
</organism>
<dbReference type="AlphaFoldDB" id="A0A2S8FN81"/>
<dbReference type="RefSeq" id="WP_105355193.1">
    <property type="nucleotide sequence ID" value="NZ_PUIB01000017.1"/>
</dbReference>
<evidence type="ECO:0000313" key="2">
    <source>
        <dbReference type="EMBL" id="PQO33597.1"/>
    </source>
</evidence>
<feature type="transmembrane region" description="Helical" evidence="1">
    <location>
        <begin position="87"/>
        <end position="109"/>
    </location>
</feature>
<feature type="transmembrane region" description="Helical" evidence="1">
    <location>
        <begin position="121"/>
        <end position="143"/>
    </location>
</feature>
<evidence type="ECO:0000313" key="3">
    <source>
        <dbReference type="Proteomes" id="UP000239388"/>
    </source>
</evidence>
<sequence length="233" mass="25695">MKLKCPNCDIALPAQQMNVEADVAVCRQCDEAFKISHLLGTEPVTIRNAGWVTDAPDSFDIYQPPSGASYENNGMGWRIKSTTRNAAAFFLVPFMCVWSGGSLGGIYGTQIFNGKFELMQSLFGIPFVLGTLLFGSIALLSVAGRTVIRSDEMDHDAGSIFLGVGPIGWTTRFRWSDVLRIEEGYASGSNGNNSKQLTLVRDQGDIHFGSMLSEQRRRYVLHALRQLISNRAY</sequence>
<evidence type="ECO:0000256" key="1">
    <source>
        <dbReference type="SAM" id="Phobius"/>
    </source>
</evidence>
<name>A0A2S8FN81_9BACT</name>
<reference evidence="2 3" key="1">
    <citation type="submission" date="2018-02" db="EMBL/GenBank/DDBJ databases">
        <title>Comparative genomes isolates from brazilian mangrove.</title>
        <authorList>
            <person name="Araujo J.E."/>
            <person name="Taketani R.G."/>
            <person name="Silva M.C.P."/>
            <person name="Loureco M.V."/>
            <person name="Andreote F.D."/>
        </authorList>
    </citation>
    <scope>NUCLEOTIDE SEQUENCE [LARGE SCALE GENOMIC DNA]</scope>
    <source>
        <strain evidence="2 3">NAP PRIS-MGV</strain>
    </source>
</reference>
<protein>
    <submittedName>
        <fullName evidence="2">Uncharacterized protein</fullName>
    </submittedName>
</protein>
<dbReference type="Proteomes" id="UP000239388">
    <property type="component" value="Unassembled WGS sequence"/>
</dbReference>